<dbReference type="CDD" id="cd17574">
    <property type="entry name" value="REC_OmpR"/>
    <property type="match status" value="1"/>
</dbReference>
<keyword evidence="4" id="KW-0804">Transcription</keyword>
<comment type="caution">
    <text evidence="10">The sequence shown here is derived from an EMBL/GenBank/DDBJ whole genome shotgun (WGS) entry which is preliminary data.</text>
</comment>
<protein>
    <recommendedName>
        <fullName evidence="1">Stage 0 sporulation protein A homolog</fullName>
    </recommendedName>
</protein>
<dbReference type="InterPro" id="IPR011006">
    <property type="entry name" value="CheY-like_superfamily"/>
</dbReference>
<reference evidence="10" key="1">
    <citation type="submission" date="2018-10" db="EMBL/GenBank/DDBJ databases">
        <title>Schaedlerella arabinophila gen. nov. sp. nov., isolated from the mouse intestinal tract and comparative analysis with the genome of the closely related altered Schaedler flora strain ASF502.</title>
        <authorList>
            <person name="Miyake S."/>
            <person name="Soh M."/>
            <person name="Seedorf H."/>
        </authorList>
    </citation>
    <scope>NUCLEOTIDE SEQUENCE [LARGE SCALE GENOMIC DNA]</scope>
    <source>
        <strain evidence="10">DSM 106076</strain>
    </source>
</reference>
<keyword evidence="11" id="KW-1185">Reference proteome</keyword>
<dbReference type="InterPro" id="IPR036388">
    <property type="entry name" value="WH-like_DNA-bd_sf"/>
</dbReference>
<dbReference type="GO" id="GO:0000156">
    <property type="term" value="F:phosphorelay response regulator activity"/>
    <property type="evidence" value="ECO:0007669"/>
    <property type="project" value="TreeGrafter"/>
</dbReference>
<keyword evidence="2" id="KW-0805">Transcription regulation</keyword>
<evidence type="ECO:0000256" key="5">
    <source>
        <dbReference type="ARBA" id="ARBA00024867"/>
    </source>
</evidence>
<dbReference type="InterPro" id="IPR001867">
    <property type="entry name" value="OmpR/PhoB-type_DNA-bd"/>
</dbReference>
<keyword evidence="6" id="KW-0597">Phosphoprotein</keyword>
<evidence type="ECO:0000256" key="6">
    <source>
        <dbReference type="PROSITE-ProRule" id="PRU00169"/>
    </source>
</evidence>
<feature type="domain" description="OmpR/PhoB-type" evidence="9">
    <location>
        <begin position="133"/>
        <end position="232"/>
    </location>
</feature>
<dbReference type="SUPFAM" id="SSF52172">
    <property type="entry name" value="CheY-like"/>
    <property type="match status" value="1"/>
</dbReference>
<dbReference type="GO" id="GO:0005829">
    <property type="term" value="C:cytosol"/>
    <property type="evidence" value="ECO:0007669"/>
    <property type="project" value="TreeGrafter"/>
</dbReference>
<dbReference type="Gene3D" id="1.10.10.10">
    <property type="entry name" value="Winged helix-like DNA-binding domain superfamily/Winged helix DNA-binding domain"/>
    <property type="match status" value="1"/>
</dbReference>
<gene>
    <name evidence="10" type="ORF">EBB54_24465</name>
</gene>
<dbReference type="CDD" id="cd00383">
    <property type="entry name" value="trans_reg_C"/>
    <property type="match status" value="1"/>
</dbReference>
<evidence type="ECO:0000259" key="9">
    <source>
        <dbReference type="PROSITE" id="PS51755"/>
    </source>
</evidence>
<dbReference type="RefSeq" id="WP_125129297.1">
    <property type="nucleotide sequence ID" value="NZ_RHJS01000002.1"/>
</dbReference>
<keyword evidence="3 7" id="KW-0238">DNA-binding</keyword>
<dbReference type="Proteomes" id="UP000274920">
    <property type="component" value="Unassembled WGS sequence"/>
</dbReference>
<dbReference type="SMART" id="SM00862">
    <property type="entry name" value="Trans_reg_C"/>
    <property type="match status" value="1"/>
</dbReference>
<comment type="function">
    <text evidence="5">May play the central regulatory role in sporulation. It may be an element of the effector pathway responsible for the activation of sporulation genes in response to nutritional stress. Spo0A may act in concert with spo0H (a sigma factor) to control the expression of some genes that are critical to the sporulation process.</text>
</comment>
<evidence type="ECO:0000256" key="7">
    <source>
        <dbReference type="PROSITE-ProRule" id="PRU01091"/>
    </source>
</evidence>
<dbReference type="EMBL" id="RHJS01000002">
    <property type="protein sequence ID" value="RRK35514.1"/>
    <property type="molecule type" value="Genomic_DNA"/>
</dbReference>
<sequence>MDMCHEEDFKGKILIADDEPGIIRLIRDFFEIQGYQVIEAANGLEALEKLSSKPDLILLDVGMPMLDGFEVCERIRAHVSCPILFLTAKIEEKDRIRGLLSGGDDYILKPFSIDELGARVEAHLRRERRKKSEGTVKIFDRLAIHYEETGVYFGEQPITFTKTEFGILAFLSLHPMQVFSKEQLYENVRGLEGTADSSIVMEHIRRIRKKLAGYTDRAYIETVWGVGYRWIG</sequence>
<dbReference type="Gene3D" id="6.10.250.690">
    <property type="match status" value="1"/>
</dbReference>
<evidence type="ECO:0000313" key="11">
    <source>
        <dbReference type="Proteomes" id="UP000274920"/>
    </source>
</evidence>
<name>A0A426DS53_9FIRM</name>
<evidence type="ECO:0000256" key="1">
    <source>
        <dbReference type="ARBA" id="ARBA00018672"/>
    </source>
</evidence>
<organism evidence="10 11">
    <name type="scientific">Schaedlerella arabinosiphila</name>
    <dbReference type="NCBI Taxonomy" id="2044587"/>
    <lineage>
        <taxon>Bacteria</taxon>
        <taxon>Bacillati</taxon>
        <taxon>Bacillota</taxon>
        <taxon>Clostridia</taxon>
        <taxon>Lachnospirales</taxon>
        <taxon>Lachnospiraceae</taxon>
        <taxon>Schaedlerella</taxon>
    </lineage>
</organism>
<feature type="modified residue" description="4-aspartylphosphate" evidence="6">
    <location>
        <position position="60"/>
    </location>
</feature>
<dbReference type="PANTHER" id="PTHR48111">
    <property type="entry name" value="REGULATOR OF RPOS"/>
    <property type="match status" value="1"/>
</dbReference>
<dbReference type="GO" id="GO:0000976">
    <property type="term" value="F:transcription cis-regulatory region binding"/>
    <property type="evidence" value="ECO:0007669"/>
    <property type="project" value="TreeGrafter"/>
</dbReference>
<evidence type="ECO:0000256" key="3">
    <source>
        <dbReference type="ARBA" id="ARBA00023125"/>
    </source>
</evidence>
<proteinExistence type="predicted"/>
<dbReference type="Gene3D" id="3.40.50.2300">
    <property type="match status" value="1"/>
</dbReference>
<evidence type="ECO:0000259" key="8">
    <source>
        <dbReference type="PROSITE" id="PS50110"/>
    </source>
</evidence>
<dbReference type="GO" id="GO:0006355">
    <property type="term" value="P:regulation of DNA-templated transcription"/>
    <property type="evidence" value="ECO:0007669"/>
    <property type="project" value="InterPro"/>
</dbReference>
<dbReference type="Pfam" id="PF00486">
    <property type="entry name" value="Trans_reg_C"/>
    <property type="match status" value="1"/>
</dbReference>
<dbReference type="SMART" id="SM00448">
    <property type="entry name" value="REC"/>
    <property type="match status" value="1"/>
</dbReference>
<feature type="domain" description="Response regulatory" evidence="8">
    <location>
        <begin position="12"/>
        <end position="124"/>
    </location>
</feature>
<dbReference type="PANTHER" id="PTHR48111:SF2">
    <property type="entry name" value="RESPONSE REGULATOR SAER"/>
    <property type="match status" value="1"/>
</dbReference>
<evidence type="ECO:0000313" key="10">
    <source>
        <dbReference type="EMBL" id="RRK35514.1"/>
    </source>
</evidence>
<dbReference type="InterPro" id="IPR039420">
    <property type="entry name" value="WalR-like"/>
</dbReference>
<evidence type="ECO:0000256" key="4">
    <source>
        <dbReference type="ARBA" id="ARBA00023163"/>
    </source>
</evidence>
<feature type="DNA-binding region" description="OmpR/PhoB-type" evidence="7">
    <location>
        <begin position="133"/>
        <end position="232"/>
    </location>
</feature>
<dbReference type="GO" id="GO:0032993">
    <property type="term" value="C:protein-DNA complex"/>
    <property type="evidence" value="ECO:0007669"/>
    <property type="project" value="TreeGrafter"/>
</dbReference>
<dbReference type="PROSITE" id="PS51755">
    <property type="entry name" value="OMPR_PHOB"/>
    <property type="match status" value="1"/>
</dbReference>
<dbReference type="InterPro" id="IPR001789">
    <property type="entry name" value="Sig_transdc_resp-reg_receiver"/>
</dbReference>
<dbReference type="PROSITE" id="PS50110">
    <property type="entry name" value="RESPONSE_REGULATORY"/>
    <property type="match status" value="1"/>
</dbReference>
<evidence type="ECO:0000256" key="2">
    <source>
        <dbReference type="ARBA" id="ARBA00023015"/>
    </source>
</evidence>
<dbReference type="AlphaFoldDB" id="A0A426DS53"/>
<accession>A0A426DS53</accession>
<dbReference type="Pfam" id="PF00072">
    <property type="entry name" value="Response_reg"/>
    <property type="match status" value="1"/>
</dbReference>